<keyword evidence="1" id="KW-0812">Transmembrane</keyword>
<evidence type="ECO:0000313" key="2">
    <source>
        <dbReference type="EMBL" id="CDH60075.1"/>
    </source>
</evidence>
<keyword evidence="3" id="KW-1185">Reference proteome</keyword>
<comment type="caution">
    <text evidence="2">The sequence shown here is derived from an EMBL/GenBank/DDBJ whole genome shotgun (WGS) entry which is preliminary data.</text>
</comment>
<keyword evidence="1" id="KW-0472">Membrane</keyword>
<feature type="transmembrane region" description="Helical" evidence="1">
    <location>
        <begin position="32"/>
        <end position="58"/>
    </location>
</feature>
<evidence type="ECO:0000256" key="1">
    <source>
        <dbReference type="SAM" id="Phobius"/>
    </source>
</evidence>
<dbReference type="AlphaFoldDB" id="A0A068SDN4"/>
<proteinExistence type="predicted"/>
<evidence type="ECO:0000313" key="3">
    <source>
        <dbReference type="Proteomes" id="UP000027586"/>
    </source>
</evidence>
<name>A0A068SDN4_9FUNG</name>
<dbReference type="OrthoDB" id="2270448at2759"/>
<gene>
    <name evidence="2" type="ORF">LCOR_10869.1</name>
</gene>
<protein>
    <submittedName>
        <fullName evidence="2">Uncharacterized protein</fullName>
    </submittedName>
</protein>
<reference evidence="2" key="1">
    <citation type="submission" date="2013-08" db="EMBL/GenBank/DDBJ databases">
        <title>Gene expansion shapes genome architecture in the human pathogen Lichtheimia corymbifera: an evolutionary genomics analysis in the ancient terrestrial Mucorales (Mucoromycotina).</title>
        <authorList>
            <person name="Schwartze V.U."/>
            <person name="Winter S."/>
            <person name="Shelest E."/>
            <person name="Marcet-Houben M."/>
            <person name="Horn F."/>
            <person name="Wehner S."/>
            <person name="Hoffmann K."/>
            <person name="Riege K."/>
            <person name="Sammeth M."/>
            <person name="Nowrousian M."/>
            <person name="Valiante V."/>
            <person name="Linde J."/>
            <person name="Jacobsen I.D."/>
            <person name="Marz M."/>
            <person name="Brakhage A.A."/>
            <person name="Gabaldon T."/>
            <person name="Bocker S."/>
            <person name="Voigt K."/>
        </authorList>
    </citation>
    <scope>NUCLEOTIDE SEQUENCE [LARGE SCALE GENOMIC DNA]</scope>
    <source>
        <strain evidence="2">FSU 9682</strain>
    </source>
</reference>
<keyword evidence="1" id="KW-1133">Transmembrane helix</keyword>
<sequence>MLFLVASKGVHDHSSNVAETTQDTTSGYIHDLFPVVLVSLVIITSLYGIVAAMVFIWAKYGWHHAHAAAGDVERQKHHPEIACYGALERSTTYYDWNRPPPYRHKPSLNPIRYPPQVRRFYHSSVLPKNHPRHPMSHPSPLLTMEERQNHWHKRRDALLKKFAAPTTTTSN</sequence>
<dbReference type="VEuPathDB" id="FungiDB:LCOR_10869.1"/>
<dbReference type="EMBL" id="CBTN010000082">
    <property type="protein sequence ID" value="CDH60075.1"/>
    <property type="molecule type" value="Genomic_DNA"/>
</dbReference>
<organism evidence="2 3">
    <name type="scientific">Lichtheimia corymbifera JMRC:FSU:9682</name>
    <dbReference type="NCBI Taxonomy" id="1263082"/>
    <lineage>
        <taxon>Eukaryota</taxon>
        <taxon>Fungi</taxon>
        <taxon>Fungi incertae sedis</taxon>
        <taxon>Mucoromycota</taxon>
        <taxon>Mucoromycotina</taxon>
        <taxon>Mucoromycetes</taxon>
        <taxon>Mucorales</taxon>
        <taxon>Lichtheimiaceae</taxon>
        <taxon>Lichtheimia</taxon>
    </lineage>
</organism>
<accession>A0A068SDN4</accession>
<dbReference type="Proteomes" id="UP000027586">
    <property type="component" value="Unassembled WGS sequence"/>
</dbReference>